<feature type="domain" description="DUF6884" evidence="1">
    <location>
        <begin position="8"/>
        <end position="142"/>
    </location>
</feature>
<evidence type="ECO:0000313" key="2">
    <source>
        <dbReference type="EMBL" id="SVD99892.1"/>
    </source>
</evidence>
<evidence type="ECO:0000259" key="1">
    <source>
        <dbReference type="Pfam" id="PF21818"/>
    </source>
</evidence>
<dbReference type="AlphaFoldDB" id="A0A382ZWN3"/>
<name>A0A382ZWN3_9ZZZZ</name>
<reference evidence="2" key="1">
    <citation type="submission" date="2018-05" db="EMBL/GenBank/DDBJ databases">
        <authorList>
            <person name="Lanie J.A."/>
            <person name="Ng W.-L."/>
            <person name="Kazmierczak K.M."/>
            <person name="Andrzejewski T.M."/>
            <person name="Davidsen T.M."/>
            <person name="Wayne K.J."/>
            <person name="Tettelin H."/>
            <person name="Glass J.I."/>
            <person name="Rusch D."/>
            <person name="Podicherti R."/>
            <person name="Tsui H.-C.T."/>
            <person name="Winkler M.E."/>
        </authorList>
    </citation>
    <scope>NUCLEOTIDE SEQUENCE</scope>
</reference>
<protein>
    <recommendedName>
        <fullName evidence="1">DUF6884 domain-containing protein</fullName>
    </recommendedName>
</protein>
<sequence>MDHPPRRIGLVGCVAKKRRTSHLAQELYVSQLFTGRRSYVEQTCDEWWVLSAKHLLVHPLQVLVPYNQALSTAGRGDRRRWAARVLVVIGKRICPRPGDVFEIHAGAEYRDFGLVEGLTQQGCLVDVPTQGKRIGEQLRFYKHSPMTGVGSNA</sequence>
<organism evidence="2">
    <name type="scientific">marine metagenome</name>
    <dbReference type="NCBI Taxonomy" id="408172"/>
    <lineage>
        <taxon>unclassified sequences</taxon>
        <taxon>metagenomes</taxon>
        <taxon>ecological metagenomes</taxon>
    </lineage>
</organism>
<gene>
    <name evidence="2" type="ORF">METZ01_LOCUS452746</name>
</gene>
<dbReference type="InterPro" id="IPR049251">
    <property type="entry name" value="DUF6884"/>
</dbReference>
<accession>A0A382ZWN3</accession>
<dbReference type="EMBL" id="UINC01187259">
    <property type="protein sequence ID" value="SVD99892.1"/>
    <property type="molecule type" value="Genomic_DNA"/>
</dbReference>
<proteinExistence type="predicted"/>
<dbReference type="Pfam" id="PF21818">
    <property type="entry name" value="DUF6884"/>
    <property type="match status" value="1"/>
</dbReference>